<comment type="caution">
    <text evidence="5">The sequence shown here is derived from an EMBL/GenBank/DDBJ whole genome shotgun (WGS) entry which is preliminary data.</text>
</comment>
<dbReference type="PROSITE" id="PS00041">
    <property type="entry name" value="HTH_ARAC_FAMILY_1"/>
    <property type="match status" value="1"/>
</dbReference>
<evidence type="ECO:0000313" key="6">
    <source>
        <dbReference type="Proteomes" id="UP000306509"/>
    </source>
</evidence>
<evidence type="ECO:0000259" key="4">
    <source>
        <dbReference type="PROSITE" id="PS01124"/>
    </source>
</evidence>
<gene>
    <name evidence="5" type="primary">soxS_10</name>
    <name evidence="5" type="ORF">DSM106044_04193</name>
</gene>
<proteinExistence type="predicted"/>
<protein>
    <submittedName>
        <fullName evidence="5">Regulatory protein SoxS</fullName>
    </submittedName>
</protein>
<dbReference type="Pfam" id="PF12833">
    <property type="entry name" value="HTH_18"/>
    <property type="match status" value="1"/>
</dbReference>
<dbReference type="GO" id="GO:0043565">
    <property type="term" value="F:sequence-specific DNA binding"/>
    <property type="evidence" value="ECO:0007669"/>
    <property type="project" value="InterPro"/>
</dbReference>
<dbReference type="RefSeq" id="WP_027295044.1">
    <property type="nucleotide sequence ID" value="NZ_JBHTNY010000001.1"/>
</dbReference>
<dbReference type="Gene3D" id="3.20.80.10">
    <property type="entry name" value="Regulatory factor, effector binding domain"/>
    <property type="match status" value="1"/>
</dbReference>
<dbReference type="Proteomes" id="UP000306509">
    <property type="component" value="Unassembled WGS sequence"/>
</dbReference>
<feature type="domain" description="HTH araC/xylS-type" evidence="4">
    <location>
        <begin position="8"/>
        <end position="106"/>
    </location>
</feature>
<evidence type="ECO:0000256" key="2">
    <source>
        <dbReference type="ARBA" id="ARBA00023125"/>
    </source>
</evidence>
<keyword evidence="1" id="KW-0805">Transcription regulation</keyword>
<dbReference type="GO" id="GO:0003700">
    <property type="term" value="F:DNA-binding transcription factor activity"/>
    <property type="evidence" value="ECO:0007669"/>
    <property type="project" value="InterPro"/>
</dbReference>
<dbReference type="InterPro" id="IPR009057">
    <property type="entry name" value="Homeodomain-like_sf"/>
</dbReference>
<dbReference type="STRING" id="180332.GCA_000797495_05720"/>
<dbReference type="PANTHER" id="PTHR47504:SF5">
    <property type="entry name" value="RIGHT ORIGIN-BINDING PROTEIN"/>
    <property type="match status" value="1"/>
</dbReference>
<dbReference type="InterPro" id="IPR018060">
    <property type="entry name" value="HTH_AraC"/>
</dbReference>
<dbReference type="AlphaFoldDB" id="A0A4V6HRH0"/>
<name>A0A4V6HRH0_9FIRM</name>
<keyword evidence="2" id="KW-0238">DNA-binding</keyword>
<organism evidence="5 6">
    <name type="scientific">Robinsoniella peoriensis</name>
    <dbReference type="NCBI Taxonomy" id="180332"/>
    <lineage>
        <taxon>Bacteria</taxon>
        <taxon>Bacillati</taxon>
        <taxon>Bacillota</taxon>
        <taxon>Clostridia</taxon>
        <taxon>Lachnospirales</taxon>
        <taxon>Lachnospiraceae</taxon>
        <taxon>Robinsoniella</taxon>
    </lineage>
</organism>
<dbReference type="SMART" id="SM00342">
    <property type="entry name" value="HTH_ARAC"/>
    <property type="match status" value="1"/>
</dbReference>
<evidence type="ECO:0000256" key="1">
    <source>
        <dbReference type="ARBA" id="ARBA00023015"/>
    </source>
</evidence>
<evidence type="ECO:0000256" key="3">
    <source>
        <dbReference type="ARBA" id="ARBA00023163"/>
    </source>
</evidence>
<dbReference type="InterPro" id="IPR029442">
    <property type="entry name" value="GyrI-like"/>
</dbReference>
<reference evidence="5 6" key="1">
    <citation type="journal article" date="2019" name="Anaerobe">
        <title>Detection of Robinsoniella peoriensis in multiple bone samples of a trauma patient.</title>
        <authorList>
            <person name="Schrottner P."/>
            <person name="Hartwich K."/>
            <person name="Bunk B."/>
            <person name="Schober I."/>
            <person name="Helbig S."/>
            <person name="Rudolph W.W."/>
            <person name="Gunzer F."/>
        </authorList>
    </citation>
    <scope>NUCLEOTIDE SEQUENCE [LARGE SCALE GENOMIC DNA]</scope>
    <source>
        <strain evidence="5 6">DSM 106044</strain>
    </source>
</reference>
<dbReference type="PRINTS" id="PR00032">
    <property type="entry name" value="HTHARAC"/>
</dbReference>
<dbReference type="PANTHER" id="PTHR47504">
    <property type="entry name" value="RIGHT ORIGIN-BINDING PROTEIN"/>
    <property type="match status" value="1"/>
</dbReference>
<dbReference type="InterPro" id="IPR011256">
    <property type="entry name" value="Reg_factor_effector_dom_sf"/>
</dbReference>
<accession>A0A4V6HRH0</accession>
<dbReference type="Pfam" id="PF06445">
    <property type="entry name" value="GyrI-like"/>
    <property type="match status" value="1"/>
</dbReference>
<dbReference type="Gene3D" id="1.10.10.60">
    <property type="entry name" value="Homeodomain-like"/>
    <property type="match status" value="2"/>
</dbReference>
<dbReference type="InterPro" id="IPR018062">
    <property type="entry name" value="HTH_AraC-typ_CS"/>
</dbReference>
<keyword evidence="6" id="KW-1185">Reference proteome</keyword>
<dbReference type="EMBL" id="QGQD01000078">
    <property type="protein sequence ID" value="TLC99047.1"/>
    <property type="molecule type" value="Genomic_DNA"/>
</dbReference>
<evidence type="ECO:0000313" key="5">
    <source>
        <dbReference type="EMBL" id="TLC99047.1"/>
    </source>
</evidence>
<dbReference type="PROSITE" id="PS01124">
    <property type="entry name" value="HTH_ARAC_FAMILY_2"/>
    <property type="match status" value="1"/>
</dbReference>
<dbReference type="InterPro" id="IPR050959">
    <property type="entry name" value="MarA-like"/>
</dbReference>
<dbReference type="SUPFAM" id="SSF46689">
    <property type="entry name" value="Homeodomain-like"/>
    <property type="match status" value="2"/>
</dbReference>
<keyword evidence="3" id="KW-0804">Transcription</keyword>
<dbReference type="InterPro" id="IPR020449">
    <property type="entry name" value="Tscrpt_reg_AraC-type_HTH"/>
</dbReference>
<sequence>MHAWESIQSTIDYIEEHLNEELQIETLAKTAALSPFYFQRLFSRLVNKTVYDYIKMRKLSKASEILKSSSSRIVDIAMEYGFSSHSNFTRAFKETFGITPEQYRADPVVLNHFIKPDLILNYVMVDENVPLITDGMVLEIFRRKLDQPRTFAGIEGEIPIAQLMGGETTGVAAGAKLWEDFHKIKPLIPNLLPEGNELGALYLGNAKEGNCIYMAGAEIIPGTTVHGYQTFEMPACEYLVCGFEAENISQLYGDAVFKADKFMERWLKQQQIRTAAFGVEMYYPPSAEAAYLEHWSIPER</sequence>